<dbReference type="InterPro" id="IPR036427">
    <property type="entry name" value="Bromodomain-like_sf"/>
</dbReference>
<feature type="domain" description="Bromo" evidence="3">
    <location>
        <begin position="15"/>
        <end position="43"/>
    </location>
</feature>
<dbReference type="SUPFAM" id="SSF47370">
    <property type="entry name" value="Bromodomain"/>
    <property type="match status" value="1"/>
</dbReference>
<name>A0A0L0T461_ALLM3</name>
<dbReference type="AlphaFoldDB" id="A0A0L0T461"/>
<evidence type="ECO:0000256" key="1">
    <source>
        <dbReference type="ARBA" id="ARBA00023117"/>
    </source>
</evidence>
<keyword evidence="1" id="KW-0103">Bromodomain</keyword>
<keyword evidence="5" id="KW-1185">Reference proteome</keyword>
<dbReference type="Gene3D" id="1.20.920.10">
    <property type="entry name" value="Bromodomain-like"/>
    <property type="match status" value="1"/>
</dbReference>
<evidence type="ECO:0000313" key="5">
    <source>
        <dbReference type="Proteomes" id="UP000054350"/>
    </source>
</evidence>
<evidence type="ECO:0000256" key="2">
    <source>
        <dbReference type="SAM" id="MobiDB-lite"/>
    </source>
</evidence>
<evidence type="ECO:0000313" key="4">
    <source>
        <dbReference type="EMBL" id="KNE69608.1"/>
    </source>
</evidence>
<dbReference type="Pfam" id="PF00439">
    <property type="entry name" value="Bromodomain"/>
    <property type="match status" value="1"/>
</dbReference>
<accession>A0A0L0T461</accession>
<dbReference type="Proteomes" id="UP000054350">
    <property type="component" value="Unassembled WGS sequence"/>
</dbReference>
<protein>
    <recommendedName>
        <fullName evidence="3">Bromo domain-containing protein</fullName>
    </recommendedName>
</protein>
<feature type="compositionally biased region" description="Acidic residues" evidence="2">
    <location>
        <begin position="69"/>
        <end position="78"/>
    </location>
</feature>
<dbReference type="GO" id="GO:0006325">
    <property type="term" value="P:chromatin organization"/>
    <property type="evidence" value="ECO:0007669"/>
    <property type="project" value="UniProtKB-ARBA"/>
</dbReference>
<feature type="compositionally biased region" description="Low complexity" evidence="2">
    <location>
        <begin position="79"/>
        <end position="125"/>
    </location>
</feature>
<proteinExistence type="predicted"/>
<sequence>MKARKYGTVDAEAALAAFIADVHLMCANACRFNQEGSYVYNDALVLDEVATAVVNDGRTQVLAMVAQGDADEEDEDEWAPSGGAAAAAGSSSSARAGGTRNSRSGSRPSSSSVGRRGKAALSSASDSDDNYSA</sequence>
<reference evidence="5" key="2">
    <citation type="submission" date="2009-11" db="EMBL/GenBank/DDBJ databases">
        <title>The Genome Sequence of Allomyces macrogynus strain ATCC 38327.</title>
        <authorList>
            <consortium name="The Broad Institute Genome Sequencing Platform"/>
            <person name="Russ C."/>
            <person name="Cuomo C."/>
            <person name="Shea T."/>
            <person name="Young S.K."/>
            <person name="Zeng Q."/>
            <person name="Koehrsen M."/>
            <person name="Haas B."/>
            <person name="Borodovsky M."/>
            <person name="Guigo R."/>
            <person name="Alvarado L."/>
            <person name="Berlin A."/>
            <person name="Borenstein D."/>
            <person name="Chen Z."/>
            <person name="Engels R."/>
            <person name="Freedman E."/>
            <person name="Gellesch M."/>
            <person name="Goldberg J."/>
            <person name="Griggs A."/>
            <person name="Gujja S."/>
            <person name="Heiman D."/>
            <person name="Hepburn T."/>
            <person name="Howarth C."/>
            <person name="Jen D."/>
            <person name="Larson L."/>
            <person name="Lewis B."/>
            <person name="Mehta T."/>
            <person name="Park D."/>
            <person name="Pearson M."/>
            <person name="Roberts A."/>
            <person name="Saif S."/>
            <person name="Shenoy N."/>
            <person name="Sisk P."/>
            <person name="Stolte C."/>
            <person name="Sykes S."/>
            <person name="Walk T."/>
            <person name="White J."/>
            <person name="Yandava C."/>
            <person name="Burger G."/>
            <person name="Gray M.W."/>
            <person name="Holland P.W.H."/>
            <person name="King N."/>
            <person name="Lang F.B.F."/>
            <person name="Roger A.J."/>
            <person name="Ruiz-Trillo I."/>
            <person name="Lander E."/>
            <person name="Nusbaum C."/>
        </authorList>
    </citation>
    <scope>NUCLEOTIDE SEQUENCE [LARGE SCALE GENOMIC DNA]</scope>
    <source>
        <strain evidence="5">ATCC 38327</strain>
    </source>
</reference>
<feature type="region of interest" description="Disordered" evidence="2">
    <location>
        <begin position="67"/>
        <end position="133"/>
    </location>
</feature>
<reference evidence="4 5" key="1">
    <citation type="submission" date="2009-11" db="EMBL/GenBank/DDBJ databases">
        <title>Annotation of Allomyces macrogynus ATCC 38327.</title>
        <authorList>
            <consortium name="The Broad Institute Genome Sequencing Platform"/>
            <person name="Russ C."/>
            <person name="Cuomo C."/>
            <person name="Burger G."/>
            <person name="Gray M.W."/>
            <person name="Holland P.W.H."/>
            <person name="King N."/>
            <person name="Lang F.B.F."/>
            <person name="Roger A.J."/>
            <person name="Ruiz-Trillo I."/>
            <person name="Young S.K."/>
            <person name="Zeng Q."/>
            <person name="Gargeya S."/>
            <person name="Fitzgerald M."/>
            <person name="Haas B."/>
            <person name="Abouelleil A."/>
            <person name="Alvarado L."/>
            <person name="Arachchi H.M."/>
            <person name="Berlin A."/>
            <person name="Chapman S.B."/>
            <person name="Gearin G."/>
            <person name="Goldberg J."/>
            <person name="Griggs A."/>
            <person name="Gujja S."/>
            <person name="Hansen M."/>
            <person name="Heiman D."/>
            <person name="Howarth C."/>
            <person name="Larimer J."/>
            <person name="Lui A."/>
            <person name="MacDonald P.J.P."/>
            <person name="McCowen C."/>
            <person name="Montmayeur A."/>
            <person name="Murphy C."/>
            <person name="Neiman D."/>
            <person name="Pearson M."/>
            <person name="Priest M."/>
            <person name="Roberts A."/>
            <person name="Saif S."/>
            <person name="Shea T."/>
            <person name="Sisk P."/>
            <person name="Stolte C."/>
            <person name="Sykes S."/>
            <person name="Wortman J."/>
            <person name="Nusbaum C."/>
            <person name="Birren B."/>
        </authorList>
    </citation>
    <scope>NUCLEOTIDE SEQUENCE [LARGE SCALE GENOMIC DNA]</scope>
    <source>
        <strain evidence="4 5">ATCC 38327</strain>
    </source>
</reference>
<dbReference type="EMBL" id="GG745361">
    <property type="protein sequence ID" value="KNE69608.1"/>
    <property type="molecule type" value="Genomic_DNA"/>
</dbReference>
<dbReference type="VEuPathDB" id="FungiDB:AMAG_20006"/>
<organism evidence="4 5">
    <name type="scientific">Allomyces macrogynus (strain ATCC 38327)</name>
    <name type="common">Allomyces javanicus var. macrogynus</name>
    <dbReference type="NCBI Taxonomy" id="578462"/>
    <lineage>
        <taxon>Eukaryota</taxon>
        <taxon>Fungi</taxon>
        <taxon>Fungi incertae sedis</taxon>
        <taxon>Blastocladiomycota</taxon>
        <taxon>Blastocladiomycetes</taxon>
        <taxon>Blastocladiales</taxon>
        <taxon>Blastocladiaceae</taxon>
        <taxon>Allomyces</taxon>
    </lineage>
</organism>
<dbReference type="InterPro" id="IPR001487">
    <property type="entry name" value="Bromodomain"/>
</dbReference>
<evidence type="ECO:0000259" key="3">
    <source>
        <dbReference type="Pfam" id="PF00439"/>
    </source>
</evidence>
<gene>
    <name evidence="4" type="ORF">AMAG_20006</name>
</gene>